<dbReference type="Pfam" id="PF16925">
    <property type="entry name" value="TetR_C_13"/>
    <property type="match status" value="1"/>
</dbReference>
<accession>A0A1R3T8X2</accession>
<dbReference type="Pfam" id="PF00440">
    <property type="entry name" value="TetR_N"/>
    <property type="match status" value="1"/>
</dbReference>
<evidence type="ECO:0000256" key="1">
    <source>
        <dbReference type="ARBA" id="ARBA00023015"/>
    </source>
</evidence>
<dbReference type="GO" id="GO:0003677">
    <property type="term" value="F:DNA binding"/>
    <property type="evidence" value="ECO:0007669"/>
    <property type="project" value="UniProtKB-UniRule"/>
</dbReference>
<feature type="DNA-binding region" description="H-T-H motif" evidence="4">
    <location>
        <begin position="67"/>
        <end position="86"/>
    </location>
</feature>
<evidence type="ECO:0000256" key="2">
    <source>
        <dbReference type="ARBA" id="ARBA00023125"/>
    </source>
</evidence>
<sequence length="231" mass="24932">MRPARFATGRKIPLDLEMIVSYIATMTNASSPSYPIRQRGRPREFDVDLAIDKAIGVFSERGYHATSVGDLTQAMELTQGSLYKAFRDKKDIYIAAVERYKLVQTQRFEAAVRTGKTGREKLRAAMNFCADACVGQSGGQGCLVVGAAADLASLDEDTARVVRGAISARETILGRLVREGQADGSVSNTMDADALAKTVLCLIYGMRVVGKTGLTKAELNAVVDVAIKVFD</sequence>
<dbReference type="InterPro" id="IPR023772">
    <property type="entry name" value="DNA-bd_HTH_TetR-type_CS"/>
</dbReference>
<gene>
    <name evidence="6" type="primary">comR_1</name>
    <name evidence="6" type="ORF">DSM25559_0433</name>
</gene>
<evidence type="ECO:0000313" key="7">
    <source>
        <dbReference type="Proteomes" id="UP000187891"/>
    </source>
</evidence>
<dbReference type="SUPFAM" id="SSF46689">
    <property type="entry name" value="Homeodomain-like"/>
    <property type="match status" value="1"/>
</dbReference>
<dbReference type="PROSITE" id="PS50977">
    <property type="entry name" value="HTH_TETR_2"/>
    <property type="match status" value="1"/>
</dbReference>
<dbReference type="AlphaFoldDB" id="A0A1R3T8X2"/>
<dbReference type="Gene3D" id="1.10.357.10">
    <property type="entry name" value="Tetracycline Repressor, domain 2"/>
    <property type="match status" value="1"/>
</dbReference>
<dbReference type="Gene3D" id="1.10.10.60">
    <property type="entry name" value="Homeodomain-like"/>
    <property type="match status" value="1"/>
</dbReference>
<evidence type="ECO:0000256" key="4">
    <source>
        <dbReference type="PROSITE-ProRule" id="PRU00335"/>
    </source>
</evidence>
<keyword evidence="3" id="KW-0804">Transcription</keyword>
<dbReference type="InterPro" id="IPR036271">
    <property type="entry name" value="Tet_transcr_reg_TetR-rel_C_sf"/>
</dbReference>
<evidence type="ECO:0000313" key="6">
    <source>
        <dbReference type="EMBL" id="SCX04524.1"/>
    </source>
</evidence>
<dbReference type="PANTHER" id="PTHR47506">
    <property type="entry name" value="TRANSCRIPTIONAL REGULATORY PROTEIN"/>
    <property type="match status" value="1"/>
</dbReference>
<proteinExistence type="predicted"/>
<dbReference type="InterPro" id="IPR011075">
    <property type="entry name" value="TetR_C"/>
</dbReference>
<dbReference type="EMBL" id="FMUE01000001">
    <property type="protein sequence ID" value="SCX04524.1"/>
    <property type="molecule type" value="Genomic_DNA"/>
</dbReference>
<evidence type="ECO:0000259" key="5">
    <source>
        <dbReference type="PROSITE" id="PS50977"/>
    </source>
</evidence>
<keyword evidence="2 4" id="KW-0238">DNA-binding</keyword>
<dbReference type="Proteomes" id="UP000187891">
    <property type="component" value="Unassembled WGS sequence"/>
</dbReference>
<keyword evidence="1" id="KW-0805">Transcription regulation</keyword>
<dbReference type="STRING" id="1907666.DSM25559_0433"/>
<feature type="domain" description="HTH tetR-type" evidence="5">
    <location>
        <begin position="44"/>
        <end position="104"/>
    </location>
</feature>
<protein>
    <submittedName>
        <fullName evidence="6">Copper outer membrane regulator</fullName>
    </submittedName>
</protein>
<organism evidence="6 7">
    <name type="scientific">Agrobacterium rosae</name>
    <dbReference type="NCBI Taxonomy" id="1972867"/>
    <lineage>
        <taxon>Bacteria</taxon>
        <taxon>Pseudomonadati</taxon>
        <taxon>Pseudomonadota</taxon>
        <taxon>Alphaproteobacteria</taxon>
        <taxon>Hyphomicrobiales</taxon>
        <taxon>Rhizobiaceae</taxon>
        <taxon>Rhizobium/Agrobacterium group</taxon>
        <taxon>Agrobacterium</taxon>
    </lineage>
</organism>
<name>A0A1R3T8X2_9HYPH</name>
<evidence type="ECO:0000256" key="3">
    <source>
        <dbReference type="ARBA" id="ARBA00023163"/>
    </source>
</evidence>
<dbReference type="PROSITE" id="PS01081">
    <property type="entry name" value="HTH_TETR_1"/>
    <property type="match status" value="1"/>
</dbReference>
<dbReference type="InterPro" id="IPR009057">
    <property type="entry name" value="Homeodomain-like_sf"/>
</dbReference>
<reference evidence="7" key="1">
    <citation type="submission" date="2016-10" db="EMBL/GenBank/DDBJ databases">
        <authorList>
            <person name="Wibberg D."/>
        </authorList>
    </citation>
    <scope>NUCLEOTIDE SEQUENCE [LARGE SCALE GENOMIC DNA]</scope>
</reference>
<dbReference type="InterPro" id="IPR001647">
    <property type="entry name" value="HTH_TetR"/>
</dbReference>
<dbReference type="PANTHER" id="PTHR47506:SF10">
    <property type="entry name" value="TRANSCRIPTIONAL REGULATORY PROTEIN"/>
    <property type="match status" value="1"/>
</dbReference>
<dbReference type="SUPFAM" id="SSF48498">
    <property type="entry name" value="Tetracyclin repressor-like, C-terminal domain"/>
    <property type="match status" value="1"/>
</dbReference>